<dbReference type="OrthoDB" id="7338723at2"/>
<name>A0A074MUN9_9SPHN</name>
<feature type="signal peptide" evidence="1">
    <location>
        <begin position="1"/>
        <end position="22"/>
    </location>
</feature>
<keyword evidence="3" id="KW-1185">Reference proteome</keyword>
<accession>A0A074MUN9</accession>
<feature type="chain" id="PRO_5001697510" description="Peptidase M48 domain-containing protein" evidence="1">
    <location>
        <begin position="23"/>
        <end position="330"/>
    </location>
</feature>
<comment type="caution">
    <text evidence="2">The sequence shown here is derived from an EMBL/GenBank/DDBJ whole genome shotgun (WGS) entry which is preliminary data.</text>
</comment>
<proteinExistence type="predicted"/>
<dbReference type="RefSeq" id="WP_034902536.1">
    <property type="nucleotide sequence ID" value="NZ_CP017057.1"/>
</dbReference>
<evidence type="ECO:0000313" key="2">
    <source>
        <dbReference type="EMBL" id="KEO96515.1"/>
    </source>
</evidence>
<dbReference type="KEGG" id="elq:Ga0102493_11865"/>
<sequence>MRGIVLAALLAGWAGLATPLAAEPDIGGVDLDAERAAIARFQDADQRLQDVGWTIIRGNAEFCPRVIPSIGLQLQDLASYGSPKIARAALGFEGDFAVETAARGSPAALSGEFARNREIVALERFDPNEWPSGSRKDWRRLKRAHDHVDAMLAEHGGITVRFADGGEARVTPVDVCATRFELMGGGRRAVADGERVVIGIEFPAFSYEEAVFAGVVAHELAHNFLAHSEWLDRNKRKRRHVRRTEREADRLMPWLLANAGYDPEAAIRFMETWGRKHDGGLFRARTHDGWDERAEVIAAEIPLIRELMAREGKADWSAHFKRGIDPDKER</sequence>
<evidence type="ECO:0000313" key="3">
    <source>
        <dbReference type="Proteomes" id="UP000027866"/>
    </source>
</evidence>
<keyword evidence="1" id="KW-0732">Signal</keyword>
<dbReference type="EMBL" id="JMIX01000005">
    <property type="protein sequence ID" value="KEO96515.1"/>
    <property type="molecule type" value="Genomic_DNA"/>
</dbReference>
<dbReference type="Proteomes" id="UP000027866">
    <property type="component" value="Unassembled WGS sequence"/>
</dbReference>
<dbReference type="AlphaFoldDB" id="A0A074MUN9"/>
<organism evidence="2 3">
    <name type="scientific">Erythrobacter litoralis</name>
    <dbReference type="NCBI Taxonomy" id="39960"/>
    <lineage>
        <taxon>Bacteria</taxon>
        <taxon>Pseudomonadati</taxon>
        <taxon>Pseudomonadota</taxon>
        <taxon>Alphaproteobacteria</taxon>
        <taxon>Sphingomonadales</taxon>
        <taxon>Erythrobacteraceae</taxon>
        <taxon>Erythrobacter/Porphyrobacter group</taxon>
        <taxon>Erythrobacter</taxon>
    </lineage>
</organism>
<protein>
    <recommendedName>
        <fullName evidence="4">Peptidase M48 domain-containing protein</fullName>
    </recommendedName>
</protein>
<evidence type="ECO:0000256" key="1">
    <source>
        <dbReference type="SAM" id="SignalP"/>
    </source>
</evidence>
<evidence type="ECO:0008006" key="4">
    <source>
        <dbReference type="Google" id="ProtNLM"/>
    </source>
</evidence>
<gene>
    <name evidence="2" type="ORF">EH32_09815</name>
</gene>
<dbReference type="PATRIC" id="fig|39960.10.peg.3115"/>
<reference evidence="2 3" key="1">
    <citation type="submission" date="2014-04" db="EMBL/GenBank/DDBJ databases">
        <title>A comprehensive comparison of genomes of Erythrobacter spp. Strains.</title>
        <authorList>
            <person name="Zheng Q."/>
        </authorList>
    </citation>
    <scope>NUCLEOTIDE SEQUENCE [LARGE SCALE GENOMIC DNA]</scope>
    <source>
        <strain evidence="2 3">DSM 8509</strain>
    </source>
</reference>